<dbReference type="eggNOG" id="KOG2660">
    <property type="taxonomic scope" value="Eukaryota"/>
</dbReference>
<dbReference type="GeneTree" id="ENSGT00940000159651"/>
<dbReference type="GO" id="GO:0035102">
    <property type="term" value="C:PRC1 complex"/>
    <property type="evidence" value="ECO:0007669"/>
    <property type="project" value="TreeGrafter"/>
</dbReference>
<name>H2ZJE1_CIOSA</name>
<dbReference type="Proteomes" id="UP000007875">
    <property type="component" value="Unassembled WGS sequence"/>
</dbReference>
<dbReference type="Gene3D" id="3.30.40.10">
    <property type="entry name" value="Zinc/RING finger domain, C3HC4 (zinc finger)"/>
    <property type="match status" value="1"/>
</dbReference>
<dbReference type="InterPro" id="IPR017907">
    <property type="entry name" value="Znf_RING_CS"/>
</dbReference>
<evidence type="ECO:0000313" key="9">
    <source>
        <dbReference type="Ensembl" id="ENSCSAVP00000017707.1"/>
    </source>
</evidence>
<dbReference type="GO" id="GO:0008270">
    <property type="term" value="F:zinc ion binding"/>
    <property type="evidence" value="ECO:0007669"/>
    <property type="project" value="UniProtKB-KW"/>
</dbReference>
<keyword evidence="10" id="KW-1185">Reference proteome</keyword>
<dbReference type="InterPro" id="IPR032443">
    <property type="entry name" value="RAWUL"/>
</dbReference>
<reference evidence="10" key="1">
    <citation type="submission" date="2003-08" db="EMBL/GenBank/DDBJ databases">
        <authorList>
            <person name="Birren B."/>
            <person name="Nusbaum C."/>
            <person name="Abebe A."/>
            <person name="Abouelleil A."/>
            <person name="Adekoya E."/>
            <person name="Ait-zahra M."/>
            <person name="Allen N."/>
            <person name="Allen T."/>
            <person name="An P."/>
            <person name="Anderson M."/>
            <person name="Anderson S."/>
            <person name="Arachchi H."/>
            <person name="Armbruster J."/>
            <person name="Bachantsang P."/>
            <person name="Baldwin J."/>
            <person name="Barry A."/>
            <person name="Bayul T."/>
            <person name="Blitshsteyn B."/>
            <person name="Bloom T."/>
            <person name="Blye J."/>
            <person name="Boguslavskiy L."/>
            <person name="Borowsky M."/>
            <person name="Boukhgalter B."/>
            <person name="Brunache A."/>
            <person name="Butler J."/>
            <person name="Calixte N."/>
            <person name="Calvo S."/>
            <person name="Camarata J."/>
            <person name="Campo K."/>
            <person name="Chang J."/>
            <person name="Cheshatsang Y."/>
            <person name="Citroen M."/>
            <person name="Collymore A."/>
            <person name="Considine T."/>
            <person name="Cook A."/>
            <person name="Cooke P."/>
            <person name="Corum B."/>
            <person name="Cuomo C."/>
            <person name="David R."/>
            <person name="Dawoe T."/>
            <person name="Degray S."/>
            <person name="Dodge S."/>
            <person name="Dooley K."/>
            <person name="Dorje P."/>
            <person name="Dorjee K."/>
            <person name="Dorris L."/>
            <person name="Duffey N."/>
            <person name="Dupes A."/>
            <person name="Elkins T."/>
            <person name="Engels R."/>
            <person name="Erickson J."/>
            <person name="Farina A."/>
            <person name="Faro S."/>
            <person name="Ferreira P."/>
            <person name="Fischer H."/>
            <person name="Fitzgerald M."/>
            <person name="Foley K."/>
            <person name="Gage D."/>
            <person name="Galagan J."/>
            <person name="Gearin G."/>
            <person name="Gnerre S."/>
            <person name="Gnirke A."/>
            <person name="Goyette A."/>
            <person name="Graham J."/>
            <person name="Grandbois E."/>
            <person name="Gyaltsen K."/>
            <person name="Hafez N."/>
            <person name="Hagopian D."/>
            <person name="Hagos B."/>
            <person name="Hall J."/>
            <person name="Hatcher B."/>
            <person name="Heller A."/>
            <person name="Higgins H."/>
            <person name="Honan T."/>
            <person name="Horn A."/>
            <person name="Houde N."/>
            <person name="Hughes L."/>
            <person name="Hulme W."/>
            <person name="Husby E."/>
            <person name="Iliev I."/>
            <person name="Jaffe D."/>
            <person name="Jones C."/>
            <person name="Kamal M."/>
            <person name="Kamat A."/>
            <person name="Kamvysselis M."/>
            <person name="Karlsson E."/>
            <person name="Kells C."/>
            <person name="Kieu A."/>
            <person name="Kisner P."/>
            <person name="Kodira C."/>
            <person name="Kulbokas E."/>
            <person name="Labutti K."/>
            <person name="Lama D."/>
            <person name="Landers T."/>
            <person name="Leger J."/>
            <person name="Levine S."/>
            <person name="Lewis D."/>
            <person name="Lewis T."/>
            <person name="Lindblad-toh K."/>
            <person name="Liu X."/>
            <person name="Lokyitsang T."/>
            <person name="Lokyitsang Y."/>
            <person name="Lucien O."/>
            <person name="Lui A."/>
            <person name="Ma L.J."/>
            <person name="Mabbitt R."/>
            <person name="Macdonald J."/>
            <person name="Maclean C."/>
            <person name="Major J."/>
            <person name="Manning J."/>
            <person name="Marabella R."/>
            <person name="Maru K."/>
            <person name="Matthews C."/>
            <person name="Mauceli E."/>
            <person name="Mccarthy M."/>
            <person name="Mcdonough S."/>
            <person name="Mcghee T."/>
            <person name="Meldrim J."/>
            <person name="Meneus L."/>
            <person name="Mesirov J."/>
            <person name="Mihalev A."/>
            <person name="Mihova T."/>
            <person name="Mikkelsen T."/>
            <person name="Mlenga V."/>
            <person name="Moru K."/>
            <person name="Mozes J."/>
            <person name="Mulrain L."/>
            <person name="Munson G."/>
            <person name="Naylor J."/>
            <person name="Newes C."/>
            <person name="Nguyen C."/>
            <person name="Nguyen N."/>
            <person name="Nguyen T."/>
            <person name="Nicol R."/>
            <person name="Nielsen C."/>
            <person name="Nizzari M."/>
            <person name="Norbu C."/>
            <person name="Norbu N."/>
            <person name="O'donnell P."/>
            <person name="Okoawo O."/>
            <person name="O'leary S."/>
            <person name="Omotosho B."/>
            <person name="O'neill K."/>
            <person name="Osman S."/>
            <person name="Parker S."/>
            <person name="Perrin D."/>
            <person name="Phunkhang P."/>
            <person name="Piqani B."/>
            <person name="Purcell S."/>
            <person name="Rachupka T."/>
            <person name="Ramasamy U."/>
            <person name="Rameau R."/>
            <person name="Ray V."/>
            <person name="Raymond C."/>
            <person name="Retta R."/>
            <person name="Richardson S."/>
            <person name="Rise C."/>
            <person name="Rodriguez J."/>
            <person name="Rogers J."/>
            <person name="Rogov P."/>
            <person name="Rutman M."/>
            <person name="Schupbach R."/>
            <person name="Seaman C."/>
            <person name="Settipalli S."/>
            <person name="Sharpe T."/>
            <person name="Sheridan J."/>
            <person name="Sherpa N."/>
            <person name="Shi J."/>
            <person name="Smirnov S."/>
            <person name="Smith C."/>
            <person name="Sougnez C."/>
            <person name="Spencer B."/>
            <person name="Stalker J."/>
            <person name="Stange-thomann N."/>
            <person name="Stavropoulos S."/>
            <person name="Stetson K."/>
            <person name="Stone C."/>
            <person name="Stone S."/>
            <person name="Stubbs M."/>
            <person name="Talamas J."/>
            <person name="Tchuinga P."/>
            <person name="Tenzing P."/>
            <person name="Tesfaye S."/>
            <person name="Theodore J."/>
            <person name="Thoulutsang Y."/>
            <person name="Topham K."/>
            <person name="Towey S."/>
            <person name="Tsamla T."/>
            <person name="Tsomo N."/>
            <person name="Vallee D."/>
            <person name="Vassiliev H."/>
            <person name="Venkataraman V."/>
            <person name="Vinson J."/>
            <person name="Vo A."/>
            <person name="Wade C."/>
            <person name="Wang S."/>
            <person name="Wangchuk T."/>
            <person name="Wangdi T."/>
            <person name="Whittaker C."/>
            <person name="Wilkinson J."/>
            <person name="Wu Y."/>
            <person name="Wyman D."/>
            <person name="Yadav S."/>
            <person name="Yang S."/>
            <person name="Yang X."/>
            <person name="Yeager S."/>
            <person name="Yee E."/>
            <person name="Young G."/>
            <person name="Zainoun J."/>
            <person name="Zembeck L."/>
            <person name="Zimmer A."/>
            <person name="Zody M."/>
            <person name="Lander E."/>
        </authorList>
    </citation>
    <scope>NUCLEOTIDE SEQUENCE [LARGE SCALE GENOMIC DNA]</scope>
</reference>
<dbReference type="InParanoid" id="H2ZJE1"/>
<keyword evidence="5" id="KW-0539">Nucleus</keyword>
<dbReference type="PROSITE" id="PS50089">
    <property type="entry name" value="ZF_RING_2"/>
    <property type="match status" value="1"/>
</dbReference>
<reference evidence="9" key="2">
    <citation type="submission" date="2025-08" db="UniProtKB">
        <authorList>
            <consortium name="Ensembl"/>
        </authorList>
    </citation>
    <scope>IDENTIFICATION</scope>
</reference>
<protein>
    <recommendedName>
        <fullName evidence="6">Polycomb group RING finger protein 1</fullName>
    </recommendedName>
</protein>
<evidence type="ECO:0000256" key="3">
    <source>
        <dbReference type="ARBA" id="ARBA00022771"/>
    </source>
</evidence>
<evidence type="ECO:0000259" key="8">
    <source>
        <dbReference type="PROSITE" id="PS50089"/>
    </source>
</evidence>
<evidence type="ECO:0000256" key="5">
    <source>
        <dbReference type="ARBA" id="ARBA00023242"/>
    </source>
</evidence>
<keyword evidence="2" id="KW-0479">Metal-binding</keyword>
<dbReference type="SMART" id="SM00184">
    <property type="entry name" value="RING"/>
    <property type="match status" value="1"/>
</dbReference>
<dbReference type="GO" id="GO:1990841">
    <property type="term" value="F:promoter-specific chromatin binding"/>
    <property type="evidence" value="ECO:0007669"/>
    <property type="project" value="TreeGrafter"/>
</dbReference>
<dbReference type="Pfam" id="PF16207">
    <property type="entry name" value="RAWUL"/>
    <property type="match status" value="1"/>
</dbReference>
<evidence type="ECO:0000256" key="7">
    <source>
        <dbReference type="PROSITE-ProRule" id="PRU00175"/>
    </source>
</evidence>
<proteinExistence type="predicted"/>
<keyword evidence="4" id="KW-0862">Zinc</keyword>
<dbReference type="InterPro" id="IPR013083">
    <property type="entry name" value="Znf_RING/FYVE/PHD"/>
</dbReference>
<evidence type="ECO:0000256" key="6">
    <source>
        <dbReference type="ARBA" id="ARBA00040075"/>
    </source>
</evidence>
<reference evidence="9" key="3">
    <citation type="submission" date="2025-09" db="UniProtKB">
        <authorList>
            <consortium name="Ensembl"/>
        </authorList>
    </citation>
    <scope>IDENTIFICATION</scope>
</reference>
<dbReference type="Pfam" id="PF00097">
    <property type="entry name" value="zf-C3HC4"/>
    <property type="match status" value="1"/>
</dbReference>
<dbReference type="PANTHER" id="PTHR10825">
    <property type="entry name" value="RING FINGER DOMAIN-CONTAINING, POLYCOMB GROUP COMPONENT"/>
    <property type="match status" value="1"/>
</dbReference>
<sequence length="250" mass="29084">EVKPVLQGSDLIVKIRSLNPHIVCALCAGYFIDATTISECSHTFCKSCIVKHLQTKKFCPECSQKVHETQPLMNLRSDRVMQDIVYKLVPNLFQAEQQREAEFYRSRGIDFSLILRDTSEIDVPKIDARKIRNVLTAHRYEFDEKLYLRLMLHESMMGYFNGEHVTVGNFKFKEMPKYVRCPCRAAVWHLEKIISQQLQLGSEHVVQLSCCEKDLQSATGLKQVVLLYWYNHQKILPLVIRYVLKTGMEN</sequence>
<dbReference type="InterPro" id="IPR018957">
    <property type="entry name" value="Znf_C3HC4_RING-type"/>
</dbReference>
<dbReference type="Ensembl" id="ENSCSAVT00000017900.1">
    <property type="protein sequence ID" value="ENSCSAVP00000017707.1"/>
    <property type="gene ID" value="ENSCSAVG00000010421.1"/>
</dbReference>
<evidence type="ECO:0000313" key="10">
    <source>
        <dbReference type="Proteomes" id="UP000007875"/>
    </source>
</evidence>
<dbReference type="AlphaFoldDB" id="H2ZJE1"/>
<evidence type="ECO:0000256" key="2">
    <source>
        <dbReference type="ARBA" id="ARBA00022723"/>
    </source>
</evidence>
<dbReference type="InterPro" id="IPR001841">
    <property type="entry name" value="Znf_RING"/>
</dbReference>
<dbReference type="GO" id="GO:0000122">
    <property type="term" value="P:negative regulation of transcription by RNA polymerase II"/>
    <property type="evidence" value="ECO:0007669"/>
    <property type="project" value="TreeGrafter"/>
</dbReference>
<evidence type="ECO:0000256" key="1">
    <source>
        <dbReference type="ARBA" id="ARBA00004123"/>
    </source>
</evidence>
<keyword evidence="3 7" id="KW-0863">Zinc-finger</keyword>
<dbReference type="FunFam" id="3.30.40.10:FF:000122">
    <property type="entry name" value="polycomb group RING finger protein 1"/>
    <property type="match status" value="1"/>
</dbReference>
<organism evidence="9 10">
    <name type="scientific">Ciona savignyi</name>
    <name type="common">Pacific transparent sea squirt</name>
    <dbReference type="NCBI Taxonomy" id="51511"/>
    <lineage>
        <taxon>Eukaryota</taxon>
        <taxon>Metazoa</taxon>
        <taxon>Chordata</taxon>
        <taxon>Tunicata</taxon>
        <taxon>Ascidiacea</taxon>
        <taxon>Phlebobranchia</taxon>
        <taxon>Cionidae</taxon>
        <taxon>Ciona</taxon>
    </lineage>
</organism>
<dbReference type="PROSITE" id="PS00518">
    <property type="entry name" value="ZF_RING_1"/>
    <property type="match status" value="1"/>
</dbReference>
<dbReference type="OMA" id="HFYRNDE"/>
<evidence type="ECO:0000256" key="4">
    <source>
        <dbReference type="ARBA" id="ARBA00022833"/>
    </source>
</evidence>
<comment type="subcellular location">
    <subcellularLocation>
        <location evidence="1">Nucleus</location>
    </subcellularLocation>
</comment>
<dbReference type="STRING" id="51511.ENSCSAVP00000017707"/>
<accession>H2ZJE1</accession>
<dbReference type="Gene3D" id="3.10.20.90">
    <property type="entry name" value="Phosphatidylinositol 3-kinase Catalytic Subunit, Chain A, domain 1"/>
    <property type="match status" value="1"/>
</dbReference>
<dbReference type="SUPFAM" id="SSF57850">
    <property type="entry name" value="RING/U-box"/>
    <property type="match status" value="1"/>
</dbReference>
<dbReference type="PANTHER" id="PTHR10825:SF29">
    <property type="entry name" value="POLYCOMB GROUP RING FINGER PROTEIN 1"/>
    <property type="match status" value="1"/>
</dbReference>
<feature type="domain" description="RING-type" evidence="8">
    <location>
        <begin position="24"/>
        <end position="63"/>
    </location>
</feature>